<name>A0A835RS71_VANPL</name>
<dbReference type="EMBL" id="JADCNM010000003">
    <property type="protein sequence ID" value="KAG0491082.1"/>
    <property type="molecule type" value="Genomic_DNA"/>
</dbReference>
<reference evidence="1 2" key="1">
    <citation type="journal article" date="2020" name="Nat. Food">
        <title>A phased Vanilla planifolia genome enables genetic improvement of flavour and production.</title>
        <authorList>
            <person name="Hasing T."/>
            <person name="Tang H."/>
            <person name="Brym M."/>
            <person name="Khazi F."/>
            <person name="Huang T."/>
            <person name="Chambers A.H."/>
        </authorList>
    </citation>
    <scope>NUCLEOTIDE SEQUENCE [LARGE SCALE GENOMIC DNA]</scope>
    <source>
        <tissue evidence="1">Leaf</tissue>
    </source>
</reference>
<evidence type="ECO:0000313" key="1">
    <source>
        <dbReference type="EMBL" id="KAG0491082.1"/>
    </source>
</evidence>
<organism evidence="1 2">
    <name type="scientific">Vanilla planifolia</name>
    <name type="common">Vanilla</name>
    <dbReference type="NCBI Taxonomy" id="51239"/>
    <lineage>
        <taxon>Eukaryota</taxon>
        <taxon>Viridiplantae</taxon>
        <taxon>Streptophyta</taxon>
        <taxon>Embryophyta</taxon>
        <taxon>Tracheophyta</taxon>
        <taxon>Spermatophyta</taxon>
        <taxon>Magnoliopsida</taxon>
        <taxon>Liliopsida</taxon>
        <taxon>Asparagales</taxon>
        <taxon>Orchidaceae</taxon>
        <taxon>Vanilloideae</taxon>
        <taxon>Vanilleae</taxon>
        <taxon>Vanilla</taxon>
    </lineage>
</organism>
<proteinExistence type="predicted"/>
<dbReference type="Proteomes" id="UP000639772">
    <property type="component" value="Chromosome 3"/>
</dbReference>
<accession>A0A835RS71</accession>
<protein>
    <submittedName>
        <fullName evidence="1">Uncharacterized protein</fullName>
    </submittedName>
</protein>
<evidence type="ECO:0000313" key="2">
    <source>
        <dbReference type="Proteomes" id="UP000639772"/>
    </source>
</evidence>
<sequence length="75" mass="8531">MAAFASGCISKRKEKHYQTLSKEAHLLQSIIHATDLLLFLEEPSSLEVTEAADVLKQFPEEIQVHHQASIKRLFK</sequence>
<comment type="caution">
    <text evidence="1">The sequence shown here is derived from an EMBL/GenBank/DDBJ whole genome shotgun (WGS) entry which is preliminary data.</text>
</comment>
<gene>
    <name evidence="1" type="ORF">HPP92_007945</name>
</gene>
<dbReference type="AlphaFoldDB" id="A0A835RS71"/>